<protein>
    <submittedName>
        <fullName evidence="1">Uncharacterized protein</fullName>
    </submittedName>
</protein>
<evidence type="ECO:0000313" key="2">
    <source>
        <dbReference type="Proteomes" id="UP000030686"/>
    </source>
</evidence>
<dbReference type="STRING" id="1365484.W6QSY2"/>
<reference evidence="1" key="1">
    <citation type="journal article" date="2014" name="Nat. Commun.">
        <title>Multiple recent horizontal transfers of a large genomic region in cheese making fungi.</title>
        <authorList>
            <person name="Cheeseman K."/>
            <person name="Ropars J."/>
            <person name="Renault P."/>
            <person name="Dupont J."/>
            <person name="Gouzy J."/>
            <person name="Branca A."/>
            <person name="Abraham A.L."/>
            <person name="Ceppi M."/>
            <person name="Conseiller E."/>
            <person name="Debuchy R."/>
            <person name="Malagnac F."/>
            <person name="Goarin A."/>
            <person name="Silar P."/>
            <person name="Lacoste S."/>
            <person name="Sallet E."/>
            <person name="Bensimon A."/>
            <person name="Giraud T."/>
            <person name="Brygoo Y."/>
        </authorList>
    </citation>
    <scope>NUCLEOTIDE SEQUENCE [LARGE SCALE GENOMIC DNA]</scope>
    <source>
        <strain evidence="1">FM164</strain>
    </source>
</reference>
<gene>
    <name evidence="1" type="ORF">PROQFM164_S02g002768</name>
</gene>
<name>W6QSY2_PENRF</name>
<accession>W6QSY2</accession>
<proteinExistence type="predicted"/>
<dbReference type="Proteomes" id="UP000030686">
    <property type="component" value="Unassembled WGS sequence"/>
</dbReference>
<sequence length="165" mass="19096">MAYNFHGLISSTKLNPWPPFRFCRGVWDVNHQPCVADHERLGILKGCLGVNKWPKEASIPMLFSAVIFESSMSNLNGPKQLSRSDIRHHNQQLNRDFDWSPYVLNCSLPGDYADWIIEDYGFLFDAFPSYTLVQNVLRGICEEQQVIMEWPPGQVCFVFHFHNFA</sequence>
<dbReference type="AlphaFoldDB" id="W6QSY2"/>
<dbReference type="OrthoDB" id="4396256at2759"/>
<dbReference type="OMA" id="RGICEEQ"/>
<keyword evidence="2" id="KW-1185">Reference proteome</keyword>
<evidence type="ECO:0000313" key="1">
    <source>
        <dbReference type="EMBL" id="CDM32617.1"/>
    </source>
</evidence>
<dbReference type="EMBL" id="HG792016">
    <property type="protein sequence ID" value="CDM32617.1"/>
    <property type="molecule type" value="Genomic_DNA"/>
</dbReference>
<organism evidence="1 2">
    <name type="scientific">Penicillium roqueforti (strain FM164)</name>
    <dbReference type="NCBI Taxonomy" id="1365484"/>
    <lineage>
        <taxon>Eukaryota</taxon>
        <taxon>Fungi</taxon>
        <taxon>Dikarya</taxon>
        <taxon>Ascomycota</taxon>
        <taxon>Pezizomycotina</taxon>
        <taxon>Eurotiomycetes</taxon>
        <taxon>Eurotiomycetidae</taxon>
        <taxon>Eurotiales</taxon>
        <taxon>Aspergillaceae</taxon>
        <taxon>Penicillium</taxon>
    </lineage>
</organism>